<name>A0AAD4XSH7_9MAGN</name>
<dbReference type="InterPro" id="IPR008974">
    <property type="entry name" value="TRAF-like"/>
</dbReference>
<dbReference type="InterPro" id="IPR056423">
    <property type="entry name" value="BACK_BPM_SPOP"/>
</dbReference>
<sequence length="360" mass="40427">MAPRWPRVSKSDTNNLEMSSSQSIYETVEGCHEYKIKGYSLAKGMGVGKYMTSGIFTVGGHEWVIHLYPDGCNQDRKEYISVYIKLVSLREEVRALYEFKLLDQSGKQKHIVESSEYPITFSTGSSWGSHQYMKRSDLETSSYLKDDLQTHAETTQTRKHYVISVPPSDMSQNLKGLLESEIDSDITIQVGSESFKAHKSILAARCPVFRAQFFGLVGNPDMETVAIEEFDPFAFKAMLLFLYSDKIPEPRELSDLDSDCTSTSIMEHLLVAADRFVLVRSKLMCEAKLCEEITPNTVATTLALADQHQCLQLKTACLNFAAEPENVVEVIKSDGFAELEKSFPSLFIDLFKASAAVNKK</sequence>
<dbReference type="Gene3D" id="1.25.40.420">
    <property type="match status" value="1"/>
</dbReference>
<evidence type="ECO:0000313" key="6">
    <source>
        <dbReference type="Proteomes" id="UP001202328"/>
    </source>
</evidence>
<dbReference type="Pfam" id="PF24570">
    <property type="entry name" value="BACK_BPM_SPOP"/>
    <property type="match status" value="1"/>
</dbReference>
<organism evidence="5 6">
    <name type="scientific">Papaver atlanticum</name>
    <dbReference type="NCBI Taxonomy" id="357466"/>
    <lineage>
        <taxon>Eukaryota</taxon>
        <taxon>Viridiplantae</taxon>
        <taxon>Streptophyta</taxon>
        <taxon>Embryophyta</taxon>
        <taxon>Tracheophyta</taxon>
        <taxon>Spermatophyta</taxon>
        <taxon>Magnoliopsida</taxon>
        <taxon>Ranunculales</taxon>
        <taxon>Papaveraceae</taxon>
        <taxon>Papaveroideae</taxon>
        <taxon>Papaver</taxon>
    </lineage>
</organism>
<keyword evidence="6" id="KW-1185">Reference proteome</keyword>
<dbReference type="PANTHER" id="PTHR26379">
    <property type="entry name" value="BTB/POZ AND MATH DOMAIN-CONTAINING PROTEIN 1"/>
    <property type="match status" value="1"/>
</dbReference>
<evidence type="ECO:0000259" key="3">
    <source>
        <dbReference type="PROSITE" id="PS50097"/>
    </source>
</evidence>
<evidence type="ECO:0000313" key="5">
    <source>
        <dbReference type="EMBL" id="KAI3943707.1"/>
    </source>
</evidence>
<evidence type="ECO:0000259" key="4">
    <source>
        <dbReference type="PROSITE" id="PS50144"/>
    </source>
</evidence>
<dbReference type="PROSITE" id="PS50144">
    <property type="entry name" value="MATH"/>
    <property type="match status" value="1"/>
</dbReference>
<gene>
    <name evidence="5" type="ORF">MKW98_004212</name>
</gene>
<dbReference type="InterPro" id="IPR000210">
    <property type="entry name" value="BTB/POZ_dom"/>
</dbReference>
<dbReference type="SUPFAM" id="SSF49599">
    <property type="entry name" value="TRAF domain-like"/>
    <property type="match status" value="1"/>
</dbReference>
<dbReference type="SMART" id="SM00061">
    <property type="entry name" value="MATH"/>
    <property type="match status" value="1"/>
</dbReference>
<dbReference type="Pfam" id="PF00651">
    <property type="entry name" value="BTB"/>
    <property type="match status" value="1"/>
</dbReference>
<dbReference type="Gene3D" id="3.30.710.10">
    <property type="entry name" value="Potassium Channel Kv1.1, Chain A"/>
    <property type="match status" value="1"/>
</dbReference>
<dbReference type="Pfam" id="PF22486">
    <property type="entry name" value="MATH_2"/>
    <property type="match status" value="1"/>
</dbReference>
<comment type="caution">
    <text evidence="5">The sequence shown here is derived from an EMBL/GenBank/DDBJ whole genome shotgun (WGS) entry which is preliminary data.</text>
</comment>
<reference evidence="5" key="1">
    <citation type="submission" date="2022-04" db="EMBL/GenBank/DDBJ databases">
        <title>A functionally conserved STORR gene fusion in Papaver species that diverged 16.8 million years ago.</title>
        <authorList>
            <person name="Catania T."/>
        </authorList>
    </citation>
    <scope>NUCLEOTIDE SEQUENCE</scope>
    <source>
        <strain evidence="5">S-188037</strain>
    </source>
</reference>
<feature type="domain" description="MATH" evidence="4">
    <location>
        <begin position="29"/>
        <end position="155"/>
    </location>
</feature>
<dbReference type="Gene3D" id="2.60.210.10">
    <property type="entry name" value="Apoptosis, Tumor Necrosis Factor Receptor Associated Protein 2, Chain A"/>
    <property type="match status" value="1"/>
</dbReference>
<dbReference type="PANTHER" id="PTHR26379:SF293">
    <property type="entry name" value="BTB_POZ AND MATH DOMAIN-CONTAINING PROTEIN 3"/>
    <property type="match status" value="1"/>
</dbReference>
<evidence type="ECO:0000256" key="2">
    <source>
        <dbReference type="ARBA" id="ARBA00010846"/>
    </source>
</evidence>
<dbReference type="AlphaFoldDB" id="A0AAD4XSH7"/>
<accession>A0AAD4XSH7</accession>
<dbReference type="PROSITE" id="PS50097">
    <property type="entry name" value="BTB"/>
    <property type="match status" value="1"/>
</dbReference>
<dbReference type="InterPro" id="IPR002083">
    <property type="entry name" value="MATH/TRAF_dom"/>
</dbReference>
<protein>
    <submittedName>
        <fullName evidence="5">Uncharacterized protein</fullName>
    </submittedName>
</protein>
<dbReference type="InterPro" id="IPR011333">
    <property type="entry name" value="SKP1/BTB/POZ_sf"/>
</dbReference>
<dbReference type="GO" id="GO:0016567">
    <property type="term" value="P:protein ubiquitination"/>
    <property type="evidence" value="ECO:0007669"/>
    <property type="project" value="InterPro"/>
</dbReference>
<dbReference type="SUPFAM" id="SSF54695">
    <property type="entry name" value="POZ domain"/>
    <property type="match status" value="1"/>
</dbReference>
<dbReference type="InterPro" id="IPR045005">
    <property type="entry name" value="BPM1-6"/>
</dbReference>
<comment type="pathway">
    <text evidence="1">Protein modification; protein ubiquitination.</text>
</comment>
<feature type="domain" description="BTB" evidence="3">
    <location>
        <begin position="184"/>
        <end position="251"/>
    </location>
</feature>
<evidence type="ECO:0000256" key="1">
    <source>
        <dbReference type="ARBA" id="ARBA00004906"/>
    </source>
</evidence>
<proteinExistence type="inferred from homology"/>
<comment type="similarity">
    <text evidence="2">Belongs to the Tdpoz family.</text>
</comment>
<dbReference type="EMBL" id="JAJJMB010004170">
    <property type="protein sequence ID" value="KAI3943707.1"/>
    <property type="molecule type" value="Genomic_DNA"/>
</dbReference>
<dbReference type="SMART" id="SM00225">
    <property type="entry name" value="BTB"/>
    <property type="match status" value="1"/>
</dbReference>
<dbReference type="CDD" id="cd00121">
    <property type="entry name" value="MATH"/>
    <property type="match status" value="1"/>
</dbReference>
<dbReference type="Proteomes" id="UP001202328">
    <property type="component" value="Unassembled WGS sequence"/>
</dbReference>